<keyword evidence="7" id="KW-0539">Nucleus</keyword>
<proteinExistence type="inferred from homology"/>
<keyword evidence="13" id="KW-1185">Reference proteome</keyword>
<evidence type="ECO:0000256" key="9">
    <source>
        <dbReference type="ARBA" id="ARBA00023315"/>
    </source>
</evidence>
<evidence type="ECO:0000259" key="12">
    <source>
        <dbReference type="Pfam" id="PF13880"/>
    </source>
</evidence>
<dbReference type="GO" id="GO:0007064">
    <property type="term" value="P:mitotic sister chromatid cohesion"/>
    <property type="evidence" value="ECO:0007669"/>
    <property type="project" value="TreeGrafter"/>
</dbReference>
<dbReference type="InterPro" id="IPR028009">
    <property type="entry name" value="ESCO_Acetyltransf_dom"/>
</dbReference>
<evidence type="ECO:0000259" key="11">
    <source>
        <dbReference type="Pfam" id="PF13878"/>
    </source>
</evidence>
<dbReference type="Proteomes" id="UP000887572">
    <property type="component" value="Unplaced"/>
</dbReference>
<comment type="similarity">
    <text evidence="2">Belongs to the acetyltransferase family. ECO subfamily.</text>
</comment>
<evidence type="ECO:0000256" key="2">
    <source>
        <dbReference type="ARBA" id="ARBA00005816"/>
    </source>
</evidence>
<evidence type="ECO:0000313" key="13">
    <source>
        <dbReference type="Proteomes" id="UP000887572"/>
    </source>
</evidence>
<dbReference type="GO" id="GO:0061733">
    <property type="term" value="F:protein-lysine-acetyltransferase activity"/>
    <property type="evidence" value="ECO:0007669"/>
    <property type="project" value="TreeGrafter"/>
</dbReference>
<dbReference type="GO" id="GO:0008270">
    <property type="term" value="F:zinc ion binding"/>
    <property type="evidence" value="ECO:0007669"/>
    <property type="project" value="UniProtKB-KW"/>
</dbReference>
<keyword evidence="6" id="KW-0862">Zinc</keyword>
<evidence type="ECO:0000313" key="14">
    <source>
        <dbReference type="WBParaSite" id="Gr19_v10_g17487.t1"/>
    </source>
</evidence>
<comment type="subcellular location">
    <subcellularLocation>
        <location evidence="1">Nucleus</location>
    </subcellularLocation>
</comment>
<dbReference type="InterPro" id="IPR028005">
    <property type="entry name" value="AcTrfase_ESCO_Znf_dom"/>
</dbReference>
<keyword evidence="3" id="KW-0808">Transferase</keyword>
<dbReference type="GO" id="GO:0000785">
    <property type="term" value="C:chromatin"/>
    <property type="evidence" value="ECO:0007669"/>
    <property type="project" value="TreeGrafter"/>
</dbReference>
<protein>
    <submittedName>
        <fullName evidence="14">N-acetyltransferase ECO1</fullName>
    </submittedName>
</protein>
<dbReference type="GO" id="GO:0005634">
    <property type="term" value="C:nucleus"/>
    <property type="evidence" value="ECO:0007669"/>
    <property type="project" value="UniProtKB-SubCell"/>
</dbReference>
<name>A0A914HH89_GLORO</name>
<keyword evidence="9" id="KW-0012">Acyltransferase</keyword>
<dbReference type="Pfam" id="PF13880">
    <property type="entry name" value="Acetyltransf_13"/>
    <property type="match status" value="1"/>
</dbReference>
<reference evidence="14" key="1">
    <citation type="submission" date="2022-11" db="UniProtKB">
        <authorList>
            <consortium name="WormBaseParasite"/>
        </authorList>
    </citation>
    <scope>IDENTIFICATION</scope>
</reference>
<evidence type="ECO:0000256" key="7">
    <source>
        <dbReference type="ARBA" id="ARBA00023242"/>
    </source>
</evidence>
<dbReference type="Pfam" id="PF13878">
    <property type="entry name" value="zf-C2H2_3"/>
    <property type="match status" value="1"/>
</dbReference>
<evidence type="ECO:0000256" key="6">
    <source>
        <dbReference type="ARBA" id="ARBA00022833"/>
    </source>
</evidence>
<evidence type="ECO:0000256" key="8">
    <source>
        <dbReference type="ARBA" id="ARBA00023306"/>
    </source>
</evidence>
<evidence type="ECO:0000256" key="5">
    <source>
        <dbReference type="ARBA" id="ARBA00022771"/>
    </source>
</evidence>
<keyword evidence="4" id="KW-0479">Metal-binding</keyword>
<evidence type="ECO:0000256" key="10">
    <source>
        <dbReference type="SAM" id="MobiDB-lite"/>
    </source>
</evidence>
<feature type="region of interest" description="Disordered" evidence="10">
    <location>
        <begin position="19"/>
        <end position="38"/>
    </location>
</feature>
<accession>A0A914HH89</accession>
<keyword evidence="5" id="KW-0863">Zinc-finger</keyword>
<feature type="domain" description="N-acetyltransferase ESCO acetyl-transferase" evidence="12">
    <location>
        <begin position="204"/>
        <end position="266"/>
    </location>
</feature>
<evidence type="ECO:0000256" key="4">
    <source>
        <dbReference type="ARBA" id="ARBA00022723"/>
    </source>
</evidence>
<feature type="domain" description="N-acetyltransferase ESCO zinc-finger" evidence="11">
    <location>
        <begin position="47"/>
        <end position="86"/>
    </location>
</feature>
<dbReference type="PANTHER" id="PTHR45884">
    <property type="entry name" value="N-ACETYLTRANSFERASE ECO"/>
    <property type="match status" value="1"/>
</dbReference>
<evidence type="ECO:0000256" key="3">
    <source>
        <dbReference type="ARBA" id="ARBA00022679"/>
    </source>
</evidence>
<dbReference type="WBParaSite" id="Gr19_v10_g17487.t1">
    <property type="protein sequence ID" value="Gr19_v10_g17487.t1"/>
    <property type="gene ID" value="Gr19_v10_g17487"/>
</dbReference>
<sequence length="292" mass="32893">MQSSLRDFFLSPRASSIITANKSKSTPRRRPRLKLIGSPNNRPPLQQMIIDAGQKKIGLEQCAKCGMVYSLNDPNDVEQHGQFHHRFTQTKSFQVTVNQLCAWKQTLFNEHVESPLVGYLFLIDSLSTSTLRRKMETILTNFVNEELGYSADLPVWDLERQRKALVFVRDSNGSEAPFVCGILLVDVVAEAMLMPQQKRFKGSFLGVDRIWVHSQLRRKGIANFLLDSSRRILASSADKEVPRTRVAFSDPSGLGVQLAISYVGDKENGRYITCSSAVKEDKLGVFERELGV</sequence>
<dbReference type="PANTHER" id="PTHR45884:SF2">
    <property type="entry name" value="N-ACETYLTRANSFERASE ECO"/>
    <property type="match status" value="1"/>
</dbReference>
<dbReference type="AlphaFoldDB" id="A0A914HH89"/>
<keyword evidence="8" id="KW-0131">Cell cycle</keyword>
<evidence type="ECO:0000256" key="1">
    <source>
        <dbReference type="ARBA" id="ARBA00004123"/>
    </source>
</evidence>
<organism evidence="13 14">
    <name type="scientific">Globodera rostochiensis</name>
    <name type="common">Golden nematode worm</name>
    <name type="synonym">Heterodera rostochiensis</name>
    <dbReference type="NCBI Taxonomy" id="31243"/>
    <lineage>
        <taxon>Eukaryota</taxon>
        <taxon>Metazoa</taxon>
        <taxon>Ecdysozoa</taxon>
        <taxon>Nematoda</taxon>
        <taxon>Chromadorea</taxon>
        <taxon>Rhabditida</taxon>
        <taxon>Tylenchina</taxon>
        <taxon>Tylenchomorpha</taxon>
        <taxon>Tylenchoidea</taxon>
        <taxon>Heteroderidae</taxon>
        <taxon>Heteroderinae</taxon>
        <taxon>Globodera</taxon>
    </lineage>
</organism>